<keyword evidence="1" id="KW-0597">Phosphoprotein</keyword>
<dbReference type="Proteomes" id="UP000020467">
    <property type="component" value="Unassembled WGS sequence"/>
</dbReference>
<name>A0A010SHU4_9PEZI</name>
<dbReference type="eggNOG" id="KOG0118">
    <property type="taxonomic scope" value="Eukaryota"/>
</dbReference>
<organism evidence="6 7">
    <name type="scientific">Colletotrichum fioriniae PJ7</name>
    <dbReference type="NCBI Taxonomy" id="1445577"/>
    <lineage>
        <taxon>Eukaryota</taxon>
        <taxon>Fungi</taxon>
        <taxon>Dikarya</taxon>
        <taxon>Ascomycota</taxon>
        <taxon>Pezizomycotina</taxon>
        <taxon>Sordariomycetes</taxon>
        <taxon>Hypocreomycetidae</taxon>
        <taxon>Glomerellales</taxon>
        <taxon>Glomerellaceae</taxon>
        <taxon>Colletotrichum</taxon>
        <taxon>Colletotrichum acutatum species complex</taxon>
    </lineage>
</organism>
<feature type="region of interest" description="Disordered" evidence="4">
    <location>
        <begin position="1"/>
        <end position="71"/>
    </location>
</feature>
<dbReference type="KEGG" id="cfj:CFIO01_12690"/>
<dbReference type="SUPFAM" id="SSF54928">
    <property type="entry name" value="RNA-binding domain, RBD"/>
    <property type="match status" value="1"/>
</dbReference>
<dbReference type="CDD" id="cd12245">
    <property type="entry name" value="RRM_scw1_like"/>
    <property type="match status" value="1"/>
</dbReference>
<dbReference type="PROSITE" id="PS50102">
    <property type="entry name" value="RRM"/>
    <property type="match status" value="1"/>
</dbReference>
<comment type="caution">
    <text evidence="6">The sequence shown here is derived from an EMBL/GenBank/DDBJ whole genome shotgun (WGS) entry which is preliminary data.</text>
</comment>
<dbReference type="STRING" id="1445577.A0A010SHU4"/>
<dbReference type="AlphaFoldDB" id="A0A010SHU4"/>
<feature type="compositionally biased region" description="Basic residues" evidence="4">
    <location>
        <begin position="133"/>
        <end position="143"/>
    </location>
</feature>
<dbReference type="FunFam" id="3.30.70.330:FF:000089">
    <property type="entry name" value="RNA binding protein"/>
    <property type="match status" value="1"/>
</dbReference>
<evidence type="ECO:0000256" key="2">
    <source>
        <dbReference type="ARBA" id="ARBA00022884"/>
    </source>
</evidence>
<dbReference type="SMART" id="SM00360">
    <property type="entry name" value="RRM"/>
    <property type="match status" value="1"/>
</dbReference>
<feature type="domain" description="RRM" evidence="5">
    <location>
        <begin position="784"/>
        <end position="861"/>
    </location>
</feature>
<proteinExistence type="predicted"/>
<dbReference type="Gene3D" id="3.30.70.330">
    <property type="match status" value="1"/>
</dbReference>
<dbReference type="HOGENOM" id="CLU_302268_0_0_1"/>
<gene>
    <name evidence="6" type="ORF">CFIO01_12690</name>
</gene>
<feature type="compositionally biased region" description="Low complexity" evidence="4">
    <location>
        <begin position="590"/>
        <end position="611"/>
    </location>
</feature>
<evidence type="ECO:0000259" key="5">
    <source>
        <dbReference type="PROSITE" id="PS50102"/>
    </source>
</evidence>
<feature type="compositionally biased region" description="Polar residues" evidence="4">
    <location>
        <begin position="634"/>
        <end position="654"/>
    </location>
</feature>
<dbReference type="PANTHER" id="PTHR10501">
    <property type="entry name" value="U1 SMALL NUCLEAR RIBONUCLEOPROTEIN A/U2 SMALL NUCLEAR RIBONUCLEOPROTEIN B"/>
    <property type="match status" value="1"/>
</dbReference>
<sequence>MPISKRETPPSTTRASWQAPALKRCQRSPKVYKTPEPGRTATTTVDQSAPSPDAVIPSTGCATKKTGLTGRPTKGQTAYSYLFLSISPIPASHLRLSPTIPSSFGKTDRHWRTASHPDQLHSLHTPPNGAPQQKHRRRSRRRNSPTALDIKHFLSRNSVESATAAHRVLWRARTRTTTLRGTTVDASRPQQPPRPTESAFTHPPSAPAAAFPLHWLFDTSRVLHVCTKTLRSTSHLPPHRQIPIIKRTLWVPLASRGPGKSTCSGLSSAACLPLAGSQVSVTSSQFPKGYGYPTVERNQPSIYTAPRVPPHALGAKEASQEPVLSLLHTRCPVAPHRAALNPTQLNPSRRAHHSPWPSLTLITSYLAHHTHFPPSHLAFASIFPRQSKAPRASACTATPADDKHAKVNQAHLQSNQPHSTLGDDIESRQSSYINNDKDQSPKKTIAMAAPAFLQQSQPFRSSNTQAPFLSSVNPFERDAAMPVGTPYANPSSVAASVLIRRLPLNTSEESLRLMVVWSKELVDVEVLPVDQSEDKGFRSAVLKFRTTNGAIETKNMLNGKSNISNDANMIVEILGGSPTTSRRYAEPTGTASSSTASSAASSAPSSRQPSRFNGGFQSLEKISPPMNGIYGSSELPNPESSAHYQNLFSPQSPIGNHLTERTRISGKSLINNDAADDDETGELLKDPVAYAENGATAQRRATAPQLPISRLASLSLNTTSTSPSPSSLPQYGQQGMAAMSAHPVMSPTVMGGGPHTVPFHMGAGPYGRHNFPPVNPADQNPPCNTLYVGNLPIDTSEEELKAMFSKQRGYKRLCFRTKQNGPMCFVEFEDVSFATKALHELYGHPLHNSVKGGIRLSFSKNPLGVRSGQTPGQSTSPMSGMMTGSTNGFKTTNGPPPGLSAPPGLGSGRFNNGSSGTPPYTVAGFPASGNNNVWNGYNSSTMTAGGPGSMMNGNNSNYLPPHMLGSADTRQQGKATRYLDSIEDGAV</sequence>
<evidence type="ECO:0000256" key="4">
    <source>
        <dbReference type="SAM" id="MobiDB-lite"/>
    </source>
</evidence>
<dbReference type="EMBL" id="JARH01000178">
    <property type="protein sequence ID" value="EXF84363.1"/>
    <property type="molecule type" value="Genomic_DNA"/>
</dbReference>
<accession>A0A010SHU4</accession>
<dbReference type="Pfam" id="PF00076">
    <property type="entry name" value="RRM_1"/>
    <property type="match status" value="1"/>
</dbReference>
<evidence type="ECO:0000256" key="1">
    <source>
        <dbReference type="ARBA" id="ARBA00022553"/>
    </source>
</evidence>
<feature type="region of interest" description="Disordered" evidence="4">
    <location>
        <begin position="890"/>
        <end position="917"/>
    </location>
</feature>
<evidence type="ECO:0000256" key="3">
    <source>
        <dbReference type="PROSITE-ProRule" id="PRU00176"/>
    </source>
</evidence>
<feature type="region of interest" description="Disordered" evidence="4">
    <location>
        <begin position="100"/>
        <end position="149"/>
    </location>
</feature>
<evidence type="ECO:0000313" key="7">
    <source>
        <dbReference type="Proteomes" id="UP000020467"/>
    </source>
</evidence>
<keyword evidence="2 3" id="KW-0694">RNA-binding</keyword>
<dbReference type="GO" id="GO:0003723">
    <property type="term" value="F:RNA binding"/>
    <property type="evidence" value="ECO:0007669"/>
    <property type="project" value="UniProtKB-UniRule"/>
</dbReference>
<keyword evidence="7" id="KW-1185">Reference proteome</keyword>
<dbReference type="InterPro" id="IPR035979">
    <property type="entry name" value="RBD_domain_sf"/>
</dbReference>
<feature type="region of interest" description="Disordered" evidence="4">
    <location>
        <begin position="578"/>
        <end position="658"/>
    </location>
</feature>
<feature type="compositionally biased region" description="Polar residues" evidence="4">
    <location>
        <begin position="40"/>
        <end position="50"/>
    </location>
</feature>
<dbReference type="InterPro" id="IPR012677">
    <property type="entry name" value="Nucleotide-bd_a/b_plait_sf"/>
</dbReference>
<protein>
    <submittedName>
        <fullName evidence="6">RNA recognition domain-containing protein</fullName>
    </submittedName>
</protein>
<dbReference type="OrthoDB" id="431169at2759"/>
<feature type="region of interest" description="Disordered" evidence="4">
    <location>
        <begin position="179"/>
        <end position="204"/>
    </location>
</feature>
<evidence type="ECO:0000313" key="6">
    <source>
        <dbReference type="EMBL" id="EXF84363.1"/>
    </source>
</evidence>
<reference evidence="6 7" key="1">
    <citation type="submission" date="2014-02" db="EMBL/GenBank/DDBJ databases">
        <title>The genome sequence of Colletotrichum fioriniae PJ7.</title>
        <authorList>
            <person name="Baroncelli R."/>
            <person name="Thon M.R."/>
        </authorList>
    </citation>
    <scope>NUCLEOTIDE SEQUENCE [LARGE SCALE GENOMIC DNA]</scope>
    <source>
        <strain evidence="6 7">PJ7</strain>
    </source>
</reference>
<dbReference type="InterPro" id="IPR000504">
    <property type="entry name" value="RRM_dom"/>
</dbReference>